<dbReference type="eggNOG" id="COG0399">
    <property type="taxonomic scope" value="Bacteria"/>
</dbReference>
<feature type="active site" description="Proton acceptor" evidence="3">
    <location>
        <position position="179"/>
    </location>
</feature>
<organism evidence="6 7">
    <name type="scientific">Sulfurimonas autotrophica (strain ATCC BAA-671 / DSM 16294 / JCM 11897 / OK10)</name>
    <dbReference type="NCBI Taxonomy" id="563040"/>
    <lineage>
        <taxon>Bacteria</taxon>
        <taxon>Pseudomonadati</taxon>
        <taxon>Campylobacterota</taxon>
        <taxon>Epsilonproteobacteria</taxon>
        <taxon>Campylobacterales</taxon>
        <taxon>Sulfurimonadaceae</taxon>
        <taxon>Sulfurimonas</taxon>
    </lineage>
</organism>
<evidence type="ECO:0000256" key="2">
    <source>
        <dbReference type="NCBIfam" id="TIGR03588"/>
    </source>
</evidence>
<dbReference type="EMBL" id="CP002205">
    <property type="protein sequence ID" value="ADN08191.1"/>
    <property type="molecule type" value="Genomic_DNA"/>
</dbReference>
<dbReference type="GO" id="GO:0030170">
    <property type="term" value="F:pyridoxal phosphate binding"/>
    <property type="evidence" value="ECO:0007669"/>
    <property type="project" value="TreeGrafter"/>
</dbReference>
<keyword evidence="7" id="KW-1185">Reference proteome</keyword>
<dbReference type="PANTHER" id="PTHR30244">
    <property type="entry name" value="TRANSAMINASE"/>
    <property type="match status" value="1"/>
</dbReference>
<protein>
    <recommendedName>
        <fullName evidence="2">UDP-4-amino-4,6-dideoxy-N-acetyl-beta-L-altrosamine transaminase</fullName>
        <ecNumber evidence="2">2.6.1.92</ecNumber>
    </recommendedName>
</protein>
<dbReference type="OrthoDB" id="5342089at2"/>
<dbReference type="PANTHER" id="PTHR30244:SF34">
    <property type="entry name" value="DTDP-4-AMINO-4,6-DIDEOXYGALACTOSE TRANSAMINASE"/>
    <property type="match status" value="1"/>
</dbReference>
<dbReference type="GO" id="GO:0000271">
    <property type="term" value="P:polysaccharide biosynthetic process"/>
    <property type="evidence" value="ECO:0007669"/>
    <property type="project" value="TreeGrafter"/>
</dbReference>
<dbReference type="Proteomes" id="UP000007803">
    <property type="component" value="Chromosome"/>
</dbReference>
<evidence type="ECO:0000256" key="1">
    <source>
        <dbReference type="ARBA" id="ARBA00037999"/>
    </source>
</evidence>
<dbReference type="EC" id="2.6.1.92" evidence="2"/>
<accession>E0UT88</accession>
<dbReference type="KEGG" id="sua:Saut_0142"/>
<dbReference type="InterPro" id="IPR020026">
    <property type="entry name" value="PseC"/>
</dbReference>
<dbReference type="InterPro" id="IPR015424">
    <property type="entry name" value="PyrdxlP-dep_Trfase"/>
</dbReference>
<dbReference type="SUPFAM" id="SSF53383">
    <property type="entry name" value="PLP-dependent transferases"/>
    <property type="match status" value="1"/>
</dbReference>
<evidence type="ECO:0000256" key="3">
    <source>
        <dbReference type="PIRSR" id="PIRSR000390-1"/>
    </source>
</evidence>
<reference evidence="7" key="1">
    <citation type="journal article" date="2010" name="Stand. Genomic Sci.">
        <title>Complete genome sequence of Sulfurimonas autotrophica type strain (OK10).</title>
        <authorList>
            <person name="Sikorski J."/>
            <person name="Munk C."/>
            <person name="Lapidus A."/>
            <person name="Djao O."/>
            <person name="Lucas S."/>
            <person name="Glavina Del Rio T."/>
            <person name="Nolan M."/>
            <person name="Tice H."/>
            <person name="Han C."/>
            <person name="Cheng J."/>
            <person name="Tapia R."/>
            <person name="Goodwin L."/>
            <person name="Pitluck S."/>
            <person name="Liolios K."/>
            <person name="Ivanova N."/>
            <person name="Mavromatis K."/>
            <person name="Mikhailova N."/>
            <person name="Pati A."/>
            <person name="Sims D."/>
            <person name="Meincke L."/>
            <person name="Brettin T."/>
            <person name="Detter J."/>
            <person name="Chen A."/>
            <person name="Palaniappan K."/>
            <person name="Land M."/>
            <person name="Hauser L."/>
            <person name="Chang Y."/>
            <person name="Jeffries C."/>
            <person name="Rohde M."/>
            <person name="Lang E."/>
            <person name="Spring S."/>
            <person name="Goker M."/>
            <person name="Woyke T."/>
            <person name="Bristow J."/>
            <person name="Eisen J."/>
            <person name="Markowitz V."/>
            <person name="Hugenholtz P."/>
            <person name="Kyrpides N."/>
            <person name="Klenk H."/>
        </authorList>
    </citation>
    <scope>NUCLEOTIDE SEQUENCE [LARGE SCALE GENOMIC DNA]</scope>
    <source>
        <strain evidence="7">ATCC BAA-671 / DSM 16294 / JCM 11897 / OK10</strain>
    </source>
</reference>
<dbReference type="PIRSF" id="PIRSF000390">
    <property type="entry name" value="PLP_StrS"/>
    <property type="match status" value="1"/>
</dbReference>
<dbReference type="GO" id="GO:0008483">
    <property type="term" value="F:transaminase activity"/>
    <property type="evidence" value="ECO:0007669"/>
    <property type="project" value="TreeGrafter"/>
</dbReference>
<dbReference type="STRING" id="563040.Saut_0142"/>
<proteinExistence type="inferred from homology"/>
<dbReference type="Gene3D" id="3.40.640.10">
    <property type="entry name" value="Type I PLP-dependent aspartate aminotransferase-like (Major domain)"/>
    <property type="match status" value="1"/>
</dbReference>
<dbReference type="AlphaFoldDB" id="E0UT88"/>
<dbReference type="NCBIfam" id="TIGR03588">
    <property type="entry name" value="PseC"/>
    <property type="match status" value="1"/>
</dbReference>
<evidence type="ECO:0000313" key="6">
    <source>
        <dbReference type="EMBL" id="ADN08191.1"/>
    </source>
</evidence>
<dbReference type="InterPro" id="IPR015421">
    <property type="entry name" value="PyrdxlP-dep_Trfase_major"/>
</dbReference>
<dbReference type="Gene3D" id="3.90.1150.10">
    <property type="entry name" value="Aspartate Aminotransferase, domain 1"/>
    <property type="match status" value="1"/>
</dbReference>
<keyword evidence="4 5" id="KW-0663">Pyridoxal phosphate</keyword>
<dbReference type="CDD" id="cd00616">
    <property type="entry name" value="AHBA_syn"/>
    <property type="match status" value="1"/>
</dbReference>
<gene>
    <name evidence="6" type="ordered locus">Saut_0142</name>
</gene>
<evidence type="ECO:0000313" key="7">
    <source>
        <dbReference type="Proteomes" id="UP000007803"/>
    </source>
</evidence>
<sequence>MLSYSTQLIDDADITAVVDTLKGDLLAQGPKVAQFENDLCQYAGAKYAVAFNSATSALSATYSVCGIKEGDEIITTPISFVATSNMFVTLGATPIWCDIKLDGNIDEKQIEKLITPRTKAIVVVDFAGKPVEIQQIKEIAKKYNLLLIDDASHALGSSIDGKKIGSFTDMNIFSFHAIKPITTSEGGAVLTDNEEYATALKLYRSHGMVKKEFWNSDMVSMGYNFRMTEVAAALGSSQLNKLDAFIRKRNAIANYFDERFKSEKLFITQKIPKNSISSRHLYPIILNPELQCPKEDIFQELQKRGLGVQVHYKPIYQNSFYKEKFGETSLLVANDFYRSEISIPCNQTMSMDDAKYVADTFLDVIHKYAHRGCSF</sequence>
<evidence type="ECO:0000256" key="4">
    <source>
        <dbReference type="PIRSR" id="PIRSR000390-2"/>
    </source>
</evidence>
<feature type="modified residue" description="N6-(pyridoxal phosphate)lysine" evidence="4">
    <location>
        <position position="179"/>
    </location>
</feature>
<name>E0UT88_SULAO</name>
<comment type="similarity">
    <text evidence="1 5">Belongs to the DegT/DnrJ/EryC1 family.</text>
</comment>
<dbReference type="HOGENOM" id="CLU_033332_0_3_7"/>
<dbReference type="Pfam" id="PF01041">
    <property type="entry name" value="DegT_DnrJ_EryC1"/>
    <property type="match status" value="1"/>
</dbReference>
<dbReference type="RefSeq" id="WP_013325947.1">
    <property type="nucleotide sequence ID" value="NC_014506.1"/>
</dbReference>
<dbReference type="InterPro" id="IPR000653">
    <property type="entry name" value="DegT/StrS_aminotransferase"/>
</dbReference>
<dbReference type="InterPro" id="IPR015422">
    <property type="entry name" value="PyrdxlP-dep_Trfase_small"/>
</dbReference>
<evidence type="ECO:0000256" key="5">
    <source>
        <dbReference type="RuleBase" id="RU004508"/>
    </source>
</evidence>